<feature type="domain" description="DUF2179" evidence="7">
    <location>
        <begin position="229"/>
        <end position="283"/>
    </location>
</feature>
<dbReference type="GO" id="GO:0005886">
    <property type="term" value="C:plasma membrane"/>
    <property type="evidence" value="ECO:0007669"/>
    <property type="project" value="UniProtKB-SubCell"/>
</dbReference>
<dbReference type="EMBL" id="LAYJ01000088">
    <property type="protein sequence ID" value="KKI50944.1"/>
    <property type="molecule type" value="Genomic_DNA"/>
</dbReference>
<dbReference type="InterPro" id="IPR003740">
    <property type="entry name" value="YitT"/>
</dbReference>
<keyword evidence="5 6" id="KW-0472">Membrane</keyword>
<dbReference type="InterPro" id="IPR019264">
    <property type="entry name" value="DUF2179"/>
</dbReference>
<reference evidence="8 9" key="1">
    <citation type="submission" date="2015-04" db="EMBL/GenBank/DDBJ databases">
        <title>Draft genome sequence of bacteremic isolate Catabacter hongkongensis type strain HKU16T.</title>
        <authorList>
            <person name="Lau S.K."/>
            <person name="Teng J.L."/>
            <person name="Huang Y."/>
            <person name="Curreem S.O."/>
            <person name="Tsui S.K."/>
            <person name="Woo P.C."/>
        </authorList>
    </citation>
    <scope>NUCLEOTIDE SEQUENCE [LARGE SCALE GENOMIC DNA]</scope>
    <source>
        <strain evidence="8 9">HKU16</strain>
    </source>
</reference>
<keyword evidence="9" id="KW-1185">Reference proteome</keyword>
<sequence>MDIARSKKIKGFVLDGLLFFLGSLIYALAINTFTAPNNIAPGGLTGVATMLNYVFGLPIGTMILVTNIPLFILGFLYFGWKFIIKTIIATALSSVVIDITSGIFPQYHGEPLITVVFGGLLSGVGLALILVRGGTSGGTELAANLIAIKFPHISIGKLILVLDVIVVLVSAWVYQDFESPLYAMIVIFITSWVIDAILYGTSIGTGKMMFIVSPKNKEIADSILNKMERGVTALKSRGGYSGVEGEVLLCAVRRQEVYKIYHLIHEIDPDAFIIVGDAGEISGEGFRKIAEKPMAKKFVKKQ</sequence>
<dbReference type="STRING" id="270498.CHK_1331"/>
<dbReference type="PATRIC" id="fig|270498.16.peg.773"/>
<feature type="transmembrane region" description="Helical" evidence="6">
    <location>
        <begin position="53"/>
        <end position="80"/>
    </location>
</feature>
<dbReference type="Pfam" id="PF10035">
    <property type="entry name" value="DUF2179"/>
    <property type="match status" value="1"/>
</dbReference>
<evidence type="ECO:0000256" key="5">
    <source>
        <dbReference type="ARBA" id="ARBA00023136"/>
    </source>
</evidence>
<dbReference type="Proteomes" id="UP000034076">
    <property type="component" value="Unassembled WGS sequence"/>
</dbReference>
<evidence type="ECO:0000256" key="2">
    <source>
        <dbReference type="ARBA" id="ARBA00022475"/>
    </source>
</evidence>
<evidence type="ECO:0000256" key="6">
    <source>
        <dbReference type="SAM" id="Phobius"/>
    </source>
</evidence>
<feature type="transmembrane region" description="Helical" evidence="6">
    <location>
        <begin position="155"/>
        <end position="175"/>
    </location>
</feature>
<evidence type="ECO:0000256" key="4">
    <source>
        <dbReference type="ARBA" id="ARBA00022989"/>
    </source>
</evidence>
<dbReference type="Pfam" id="PF02588">
    <property type="entry name" value="YitT_membrane"/>
    <property type="match status" value="1"/>
</dbReference>
<dbReference type="CDD" id="cd16380">
    <property type="entry name" value="YitT_C"/>
    <property type="match status" value="1"/>
</dbReference>
<dbReference type="AlphaFoldDB" id="A0A0M2NEI8"/>
<accession>A0A0M2NEI8</accession>
<comment type="caution">
    <text evidence="8">The sequence shown here is derived from an EMBL/GenBank/DDBJ whole genome shotgun (WGS) entry which is preliminary data.</text>
</comment>
<evidence type="ECO:0000256" key="1">
    <source>
        <dbReference type="ARBA" id="ARBA00004651"/>
    </source>
</evidence>
<proteinExistence type="predicted"/>
<dbReference type="PIRSF" id="PIRSF006483">
    <property type="entry name" value="Membrane_protein_YitT"/>
    <property type="match status" value="1"/>
</dbReference>
<evidence type="ECO:0000313" key="9">
    <source>
        <dbReference type="Proteomes" id="UP000034076"/>
    </source>
</evidence>
<evidence type="ECO:0000313" key="8">
    <source>
        <dbReference type="EMBL" id="KKI50944.1"/>
    </source>
</evidence>
<organism evidence="8 9">
    <name type="scientific">Christensenella hongkongensis</name>
    <dbReference type="NCBI Taxonomy" id="270498"/>
    <lineage>
        <taxon>Bacteria</taxon>
        <taxon>Bacillati</taxon>
        <taxon>Bacillota</taxon>
        <taxon>Clostridia</taxon>
        <taxon>Christensenellales</taxon>
        <taxon>Christensenellaceae</taxon>
        <taxon>Christensenella</taxon>
    </lineage>
</organism>
<dbReference type="Gene3D" id="3.30.70.120">
    <property type="match status" value="1"/>
</dbReference>
<feature type="transmembrane region" description="Helical" evidence="6">
    <location>
        <begin position="87"/>
        <end position="107"/>
    </location>
</feature>
<dbReference type="InterPro" id="IPR015867">
    <property type="entry name" value="N-reg_PII/ATP_PRibTrfase_C"/>
</dbReference>
<comment type="subcellular location">
    <subcellularLocation>
        <location evidence="1">Cell membrane</location>
        <topology evidence="1">Multi-pass membrane protein</topology>
    </subcellularLocation>
</comment>
<dbReference type="InterPro" id="IPR051461">
    <property type="entry name" value="UPF0750_membrane"/>
</dbReference>
<dbReference type="RefSeq" id="WP_235843823.1">
    <property type="nucleotide sequence ID" value="NZ_JAXDTA010000189.1"/>
</dbReference>
<feature type="transmembrane region" description="Helical" evidence="6">
    <location>
        <begin position="12"/>
        <end position="33"/>
    </location>
</feature>
<protein>
    <recommendedName>
        <fullName evidence="7">DUF2179 domain-containing protein</fullName>
    </recommendedName>
</protein>
<gene>
    <name evidence="8" type="ORF">CHK_1331</name>
</gene>
<keyword evidence="3 6" id="KW-0812">Transmembrane</keyword>
<keyword evidence="2" id="KW-1003">Cell membrane</keyword>
<feature type="transmembrane region" description="Helical" evidence="6">
    <location>
        <begin position="181"/>
        <end position="200"/>
    </location>
</feature>
<evidence type="ECO:0000259" key="7">
    <source>
        <dbReference type="Pfam" id="PF10035"/>
    </source>
</evidence>
<evidence type="ECO:0000256" key="3">
    <source>
        <dbReference type="ARBA" id="ARBA00022692"/>
    </source>
</evidence>
<dbReference type="PANTHER" id="PTHR33545">
    <property type="entry name" value="UPF0750 MEMBRANE PROTEIN YITT-RELATED"/>
    <property type="match status" value="1"/>
</dbReference>
<keyword evidence="4 6" id="KW-1133">Transmembrane helix</keyword>
<dbReference type="PANTHER" id="PTHR33545:SF5">
    <property type="entry name" value="UPF0750 MEMBRANE PROTEIN YITT"/>
    <property type="match status" value="1"/>
</dbReference>
<feature type="transmembrane region" description="Helical" evidence="6">
    <location>
        <begin position="113"/>
        <end position="134"/>
    </location>
</feature>
<name>A0A0M2NEI8_9FIRM</name>